<evidence type="ECO:0008006" key="3">
    <source>
        <dbReference type="Google" id="ProtNLM"/>
    </source>
</evidence>
<reference evidence="1" key="1">
    <citation type="journal article" date="2015" name="PeerJ">
        <title>First genomic representation of candidate bacterial phylum KSB3 points to enhanced environmental sensing as a trigger of wastewater bulking.</title>
        <authorList>
            <person name="Sekiguchi Y."/>
            <person name="Ohashi A."/>
            <person name="Parks D.H."/>
            <person name="Yamauchi T."/>
            <person name="Tyson G.W."/>
            <person name="Hugenholtz P."/>
        </authorList>
    </citation>
    <scope>NUCLEOTIDE SEQUENCE [LARGE SCALE GENOMIC DNA]</scope>
</reference>
<proteinExistence type="predicted"/>
<accession>A0A081BLV6</accession>
<evidence type="ECO:0000313" key="1">
    <source>
        <dbReference type="EMBL" id="GAK51372.1"/>
    </source>
</evidence>
<dbReference type="AlphaFoldDB" id="A0A081BLV6"/>
<name>A0A081BLV6_9BACT</name>
<gene>
    <name evidence="1" type="ORF">U14_02615</name>
</gene>
<dbReference type="EMBL" id="DF820457">
    <property type="protein sequence ID" value="GAK51372.1"/>
    <property type="molecule type" value="Genomic_DNA"/>
</dbReference>
<evidence type="ECO:0000313" key="2">
    <source>
        <dbReference type="Proteomes" id="UP000030700"/>
    </source>
</evidence>
<dbReference type="STRING" id="1499966.U14_02615"/>
<dbReference type="Proteomes" id="UP000030700">
    <property type="component" value="Unassembled WGS sequence"/>
</dbReference>
<keyword evidence="2" id="KW-1185">Reference proteome</keyword>
<dbReference type="HOGENOM" id="CLU_197324_0_0_0"/>
<sequence>MKPIDREFQYYLAHQAEFVRQYNGQYIVLQHETVIGVFHSEVEAVNETIKTQPLGTFLVQKCEPGIEIQVYHSRVAFA</sequence>
<protein>
    <recommendedName>
        <fullName evidence="3">DUF5678 domain-containing protein</fullName>
    </recommendedName>
</protein>
<organism evidence="1">
    <name type="scientific">Candidatus Moduliflexus flocculans</name>
    <dbReference type="NCBI Taxonomy" id="1499966"/>
    <lineage>
        <taxon>Bacteria</taxon>
        <taxon>Candidatus Moduliflexota</taxon>
        <taxon>Candidatus Moduliflexia</taxon>
        <taxon>Candidatus Moduliflexales</taxon>
        <taxon>Candidatus Moduliflexaceae</taxon>
    </lineage>
</organism>